<dbReference type="Pfam" id="PF07677">
    <property type="entry name" value="A2M_recep"/>
    <property type="match status" value="1"/>
</dbReference>
<feature type="domain" description="Alpha-2-macroglobulin" evidence="6">
    <location>
        <begin position="725"/>
        <end position="813"/>
    </location>
</feature>
<accession>A0A3B4G764</accession>
<dbReference type="InterPro" id="IPR008930">
    <property type="entry name" value="Terpenoid_cyclase/PrenylTrfase"/>
</dbReference>
<dbReference type="GO" id="GO:0005615">
    <property type="term" value="C:extracellular space"/>
    <property type="evidence" value="ECO:0007669"/>
    <property type="project" value="InterPro"/>
</dbReference>
<dbReference type="SUPFAM" id="SSF49410">
    <property type="entry name" value="Alpha-macroglobulin receptor domain"/>
    <property type="match status" value="1"/>
</dbReference>
<dbReference type="STRING" id="303518.ENSPNYP00000017954"/>
<feature type="domain" description="Alpha-2-macroglobulin bait region" evidence="5">
    <location>
        <begin position="467"/>
        <end position="615"/>
    </location>
</feature>
<dbReference type="SMART" id="SM01360">
    <property type="entry name" value="A2M"/>
    <property type="match status" value="1"/>
</dbReference>
<evidence type="ECO:0000259" key="5">
    <source>
        <dbReference type="SMART" id="SM01359"/>
    </source>
</evidence>
<dbReference type="InterPro" id="IPR041555">
    <property type="entry name" value="MG3"/>
</dbReference>
<dbReference type="InterPro" id="IPR011626">
    <property type="entry name" value="Alpha-macroglobulin_TED"/>
</dbReference>
<keyword evidence="3" id="KW-1015">Disulfide bond</keyword>
<dbReference type="InterPro" id="IPR048843">
    <property type="entry name" value="C5_CUB"/>
</dbReference>
<sequence>MKVCVLLACVWLLCWRSEAQSSSYLITAPLSLRLDAVETVVVQLFGFTGEVNVYLFLKTSMAPNHRVLAREVVTLNAQNNHQADAKVRLYPNQLDKSANHVILHVQSDVINQHQSVPISRTNGFLFIQTDKPLYTPRQSVKVRAFSLNQELRPANRSVYLTFKDPDHTIVDIVEMVDVNNGIPSLQNPFKIPVNPKLGIWSIEASYSNDFTTTATTDFEVREYVLPSFSIQVEPEANYISHNLFTSFNFKVSARYLHGAPVADGDVFLRYGYVSGKSPPVIIPNSIIRESLSSAGDVHVNVNMQKVLSEYNGPKDLNSLLGKYLYIAVLVEESTGGITQETEFAAVKFVKSPYSLSLVSTPPFLKPGLPYNIQVCVKDHIDKPVRGVQVSLVENELFRQGRDLEAMSCTGSSTSESNGLTFFICNTPGDGVRAVLKFQTDDSTLPAASQSSLTLTAVAYYSPNQRYLYIDTPLMGPGLQVGRPARLSVYSATPSYIPITTISYLVISKGKVVDFGSQKVLSNADNKHSLSFQVTPAMVPSIRVLVYYILFGEGTSELVADSVWLAVEDRCISGLQTDMSLGEQYYKPKEQLQLDVRANQDGLVALSAVDAAIFTLRPNYRDPVSMVLRHIEQSDLGCGGGGGKDSADVFRLAGLTFITNANTAPSTSSTSVTKVFVHKYRKFFQPETASQRSGVSQCVLHSCLCTDMGADFDLAPSLVRSYFPESWMWEVQRISSGRLAVSRTLPDSLTTWQIKAVGMFKNGMCVADRVQVSVRLPLSVDIPLPYQVVRGEQLELKGSVYNQLLDHVRYCVTLTVGPAICLLKSQPVIGQAGLRSTACEWNKIPGKGVGPVTFTLLGLEPGEHTLTFTLKTPNRRADIVEKKLRVVPEGVRREVSSGGRLDPQGVYGSEKRTVELKNQVPINMVPNTDVERMLTINGEVLGEVLSVGHNPEGFRQLISLPVGSAEVELGGLLPLIQLFQYLEASGSWNVLGEDIQKSAANMKRKIREGEEALKSISSFRLGDSSYSMWRNREPSTWITALVVRALAAAEPVVSVNHQTLSESLTWLVLKAQQPDGSFTEESPYKSNRILAEGTDAVDQSVYLTAFTLIALHKATKIRDRILQLKRHEDSISSAVAYISQHALSVKSVYVRAVATYALTLHDPNSMISFQLISSLEKLARQKGNPAVLRYWQEASVTSDWLKPDQSSGVTVEMTAYVLLTMLVKGRISYAKPILSWLTQDQHYGEGFYSVQDTFLTLETLTEYSRVVSRAALSQDISIRYRTKGILGQIQLSQSRPVASPFQVRTAQSSEVRCSSRSTMKTVYYQTVASAQATCNFDLTIEVVMPETNPRLRTPTLVACVKYKPPPNEVFTESSLTVMKIQLPTSVDAYLEDLKQLMDTSQPIISHYELQGHTIIIQMDSVPSDIFLCVGFRIRTTFKVTGATKSLLSVSEPQDRGSLCTKQFSYEQQKLQRLCLGEQCQCMTAACATYRGDVDVTLTLDKRTNETCQPHIKYGEPSDATKRHVYTPAPPQSPVQVELQSSIQLYLYSPKSQQQSSQEKPNNHVTPCPHSKTGLAWIWPTQCAYTWPAYREE</sequence>
<dbReference type="Pfam" id="PF21309">
    <property type="entry name" value="C5_CUB"/>
    <property type="match status" value="1"/>
</dbReference>
<dbReference type="InterPro" id="IPR002890">
    <property type="entry name" value="MG2"/>
</dbReference>
<dbReference type="InterPro" id="IPR009048">
    <property type="entry name" value="A-macroglobulin_rcpt-bd"/>
</dbReference>
<dbReference type="Gene3D" id="2.60.40.690">
    <property type="entry name" value="Alpha-macroglobulin, receptor-binding domain"/>
    <property type="match status" value="1"/>
</dbReference>
<dbReference type="Gene3D" id="2.60.120.1540">
    <property type="match status" value="1"/>
</dbReference>
<organism evidence="8">
    <name type="scientific">Pundamilia nyererei</name>
    <dbReference type="NCBI Taxonomy" id="303518"/>
    <lineage>
        <taxon>Eukaryota</taxon>
        <taxon>Metazoa</taxon>
        <taxon>Chordata</taxon>
        <taxon>Craniata</taxon>
        <taxon>Vertebrata</taxon>
        <taxon>Euteleostomi</taxon>
        <taxon>Actinopterygii</taxon>
        <taxon>Neopterygii</taxon>
        <taxon>Teleostei</taxon>
        <taxon>Neoteleostei</taxon>
        <taxon>Acanthomorphata</taxon>
        <taxon>Ovalentaria</taxon>
        <taxon>Cichlomorphae</taxon>
        <taxon>Cichliformes</taxon>
        <taxon>Cichlidae</taxon>
        <taxon>African cichlids</taxon>
        <taxon>Pseudocrenilabrinae</taxon>
        <taxon>Haplochromini</taxon>
        <taxon>Pundamilia</taxon>
    </lineage>
</organism>
<dbReference type="GeneTree" id="ENSGT00940000155670"/>
<dbReference type="InterPro" id="IPR001599">
    <property type="entry name" value="Macroglobln_a2"/>
</dbReference>
<feature type="domain" description="Alpha-macroglobulin receptor-binding" evidence="7">
    <location>
        <begin position="1372"/>
        <end position="1462"/>
    </location>
</feature>
<reference evidence="8" key="1">
    <citation type="submission" date="2023-09" db="UniProtKB">
        <authorList>
            <consortium name="Ensembl"/>
        </authorList>
    </citation>
    <scope>IDENTIFICATION</scope>
</reference>
<dbReference type="SMART" id="SM01359">
    <property type="entry name" value="A2M_N_2"/>
    <property type="match status" value="1"/>
</dbReference>
<dbReference type="PANTHER" id="PTHR11412:SF83">
    <property type="entry name" value="COMPLEMENT C5"/>
    <property type="match status" value="1"/>
</dbReference>
<dbReference type="GO" id="GO:0004866">
    <property type="term" value="F:endopeptidase inhibitor activity"/>
    <property type="evidence" value="ECO:0007669"/>
    <property type="project" value="InterPro"/>
</dbReference>
<dbReference type="Pfam" id="PF00207">
    <property type="entry name" value="A2M"/>
    <property type="match status" value="1"/>
</dbReference>
<dbReference type="Pfam" id="PF17791">
    <property type="entry name" value="MG3"/>
    <property type="match status" value="1"/>
</dbReference>
<evidence type="ECO:0000256" key="4">
    <source>
        <dbReference type="SAM" id="SignalP"/>
    </source>
</evidence>
<proteinExistence type="predicted"/>
<dbReference type="Gene3D" id="1.50.10.20">
    <property type="match status" value="1"/>
</dbReference>
<dbReference type="Gene3D" id="2.60.40.10">
    <property type="entry name" value="Immunoglobulins"/>
    <property type="match status" value="2"/>
</dbReference>
<dbReference type="Pfam" id="PF17789">
    <property type="entry name" value="MG4"/>
    <property type="match status" value="1"/>
</dbReference>
<dbReference type="Gene3D" id="2.60.40.1930">
    <property type="match status" value="3"/>
</dbReference>
<dbReference type="InterPro" id="IPR011625">
    <property type="entry name" value="A2M_N_BRD"/>
</dbReference>
<dbReference type="Pfam" id="PF17790">
    <property type="entry name" value="MG1"/>
    <property type="match status" value="1"/>
</dbReference>
<dbReference type="Pfam" id="PF01835">
    <property type="entry name" value="MG2"/>
    <property type="match status" value="1"/>
</dbReference>
<feature type="chain" id="PRO_5017377751" evidence="4">
    <location>
        <begin position="20"/>
        <end position="1591"/>
    </location>
</feature>
<dbReference type="Pfam" id="PF07703">
    <property type="entry name" value="A2M_BRD"/>
    <property type="match status" value="1"/>
</dbReference>
<dbReference type="PANTHER" id="PTHR11412">
    <property type="entry name" value="MACROGLOBULIN / COMPLEMENT"/>
    <property type="match status" value="1"/>
</dbReference>
<evidence type="ECO:0000313" key="8">
    <source>
        <dbReference type="Ensembl" id="ENSPNYP00000017954.1"/>
    </source>
</evidence>
<evidence type="ECO:0000259" key="7">
    <source>
        <dbReference type="SMART" id="SM01361"/>
    </source>
</evidence>
<dbReference type="Pfam" id="PF07678">
    <property type="entry name" value="TED_complement"/>
    <property type="match status" value="1"/>
</dbReference>
<evidence type="ECO:0000256" key="2">
    <source>
        <dbReference type="ARBA" id="ARBA00022525"/>
    </source>
</evidence>
<feature type="signal peptide" evidence="4">
    <location>
        <begin position="1"/>
        <end position="19"/>
    </location>
</feature>
<dbReference type="SMART" id="SM01361">
    <property type="entry name" value="A2M_recep"/>
    <property type="match status" value="1"/>
</dbReference>
<protein>
    <submittedName>
        <fullName evidence="8">Complement C5</fullName>
    </submittedName>
</protein>
<evidence type="ECO:0000259" key="6">
    <source>
        <dbReference type="SMART" id="SM01360"/>
    </source>
</evidence>
<dbReference type="InterPro" id="IPR013783">
    <property type="entry name" value="Ig-like_fold"/>
</dbReference>
<dbReference type="Gene3D" id="2.60.40.1940">
    <property type="match status" value="1"/>
</dbReference>
<keyword evidence="4" id="KW-0732">Signal</keyword>
<dbReference type="Gene3D" id="2.20.130.20">
    <property type="match status" value="1"/>
</dbReference>
<dbReference type="InterPro" id="IPR050473">
    <property type="entry name" value="A2M/Complement_sys"/>
</dbReference>
<dbReference type="SUPFAM" id="SSF48239">
    <property type="entry name" value="Terpenoid cyclases/Protein prenyltransferases"/>
    <property type="match status" value="1"/>
</dbReference>
<evidence type="ECO:0000256" key="1">
    <source>
        <dbReference type="ARBA" id="ARBA00004613"/>
    </source>
</evidence>
<dbReference type="InterPro" id="IPR040839">
    <property type="entry name" value="MG4"/>
</dbReference>
<dbReference type="InterPro" id="IPR041425">
    <property type="entry name" value="C3/4/5_MG1"/>
</dbReference>
<keyword evidence="2" id="KW-0964">Secreted</keyword>
<dbReference type="Ensembl" id="ENSPNYT00000018399.1">
    <property type="protein sequence ID" value="ENSPNYP00000017954.1"/>
    <property type="gene ID" value="ENSPNYG00000013516.1"/>
</dbReference>
<name>A0A3B4G764_9CICH</name>
<dbReference type="Gene3D" id="6.20.50.160">
    <property type="match status" value="1"/>
</dbReference>
<comment type="subcellular location">
    <subcellularLocation>
        <location evidence="1">Secreted</location>
    </subcellularLocation>
</comment>
<dbReference type="InterPro" id="IPR036595">
    <property type="entry name" value="A-macroglobulin_rcpt-bd_sf"/>
</dbReference>
<evidence type="ECO:0000256" key="3">
    <source>
        <dbReference type="ARBA" id="ARBA00023157"/>
    </source>
</evidence>